<dbReference type="SUPFAM" id="SSF46966">
    <property type="entry name" value="Spectrin repeat"/>
    <property type="match status" value="1"/>
</dbReference>
<sequence length="186" mass="20822">MSEAEGRLKPLEEEILEKEPRVKEVTQGARNLLEQMEKDGVPGGEEVRSALESAEEQWRSCRPLLEELKERFRLQERKADLETLNSDCEARLAELVALGPQMKELAAGAAELAGELSVPAFVLEDAAALSARYAALLEELQNRDLELSRHRGNVSRHRGNVSRHSTHSGQWRVNGIQLPRRISGSH</sequence>
<reference evidence="1" key="1">
    <citation type="submission" date="2021-01" db="EMBL/GenBank/DDBJ databases">
        <title>A chromosome-scale assembly of European eel, Anguilla anguilla.</title>
        <authorList>
            <person name="Henkel C."/>
            <person name="Jong-Raadsen S.A."/>
            <person name="Dufour S."/>
            <person name="Weltzien F.-A."/>
            <person name="Palstra A.P."/>
            <person name="Pelster B."/>
            <person name="Spaink H.P."/>
            <person name="Van Den Thillart G.E."/>
            <person name="Jansen H."/>
            <person name="Zahm M."/>
            <person name="Klopp C."/>
            <person name="Cedric C."/>
            <person name="Louis A."/>
            <person name="Berthelot C."/>
            <person name="Parey E."/>
            <person name="Roest Crollius H."/>
            <person name="Montfort J."/>
            <person name="Robinson-Rechavi M."/>
            <person name="Bucao C."/>
            <person name="Bouchez O."/>
            <person name="Gislard M."/>
            <person name="Lluch J."/>
            <person name="Milhes M."/>
            <person name="Lampietro C."/>
            <person name="Lopez Roques C."/>
            <person name="Donnadieu C."/>
            <person name="Braasch I."/>
            <person name="Desvignes T."/>
            <person name="Postlethwait J."/>
            <person name="Bobe J."/>
            <person name="Guiguen Y."/>
            <person name="Dirks R."/>
        </authorList>
    </citation>
    <scope>NUCLEOTIDE SEQUENCE</scope>
    <source>
        <strain evidence="1">Tag_6206</strain>
        <tissue evidence="1">Liver</tissue>
    </source>
</reference>
<organism evidence="1 2">
    <name type="scientific">Anguilla anguilla</name>
    <name type="common">European freshwater eel</name>
    <name type="synonym">Muraena anguilla</name>
    <dbReference type="NCBI Taxonomy" id="7936"/>
    <lineage>
        <taxon>Eukaryota</taxon>
        <taxon>Metazoa</taxon>
        <taxon>Chordata</taxon>
        <taxon>Craniata</taxon>
        <taxon>Vertebrata</taxon>
        <taxon>Euteleostomi</taxon>
        <taxon>Actinopterygii</taxon>
        <taxon>Neopterygii</taxon>
        <taxon>Teleostei</taxon>
        <taxon>Anguilliformes</taxon>
        <taxon>Anguillidae</taxon>
        <taxon>Anguilla</taxon>
    </lineage>
</organism>
<dbReference type="AlphaFoldDB" id="A0A9D3S136"/>
<keyword evidence="2" id="KW-1185">Reference proteome</keyword>
<dbReference type="EMBL" id="JAFIRN010000006">
    <property type="protein sequence ID" value="KAG5846477.1"/>
    <property type="molecule type" value="Genomic_DNA"/>
</dbReference>
<name>A0A9D3S136_ANGAN</name>
<protein>
    <submittedName>
        <fullName evidence="1">Uncharacterized protein</fullName>
    </submittedName>
</protein>
<accession>A0A9D3S136</accession>
<dbReference type="Proteomes" id="UP001044222">
    <property type="component" value="Unassembled WGS sequence"/>
</dbReference>
<evidence type="ECO:0000313" key="2">
    <source>
        <dbReference type="Proteomes" id="UP001044222"/>
    </source>
</evidence>
<dbReference type="Gene3D" id="1.20.58.60">
    <property type="match status" value="1"/>
</dbReference>
<proteinExistence type="predicted"/>
<gene>
    <name evidence="1" type="ORF">ANANG_G00115390</name>
</gene>
<comment type="caution">
    <text evidence="1">The sequence shown here is derived from an EMBL/GenBank/DDBJ whole genome shotgun (WGS) entry which is preliminary data.</text>
</comment>
<evidence type="ECO:0000313" key="1">
    <source>
        <dbReference type="EMBL" id="KAG5846477.1"/>
    </source>
</evidence>